<keyword evidence="3" id="KW-1185">Reference proteome</keyword>
<dbReference type="GO" id="GO:0005840">
    <property type="term" value="C:ribosome"/>
    <property type="evidence" value="ECO:0007669"/>
    <property type="project" value="TreeGrafter"/>
</dbReference>
<dbReference type="PANTHER" id="PTHR37486">
    <property type="entry name" value="STRINGENT STARVATION PROTEIN B"/>
    <property type="match status" value="1"/>
</dbReference>
<accession>A0A1N7DB41</accession>
<dbReference type="Pfam" id="PF04386">
    <property type="entry name" value="SspB"/>
    <property type="match status" value="1"/>
</dbReference>
<dbReference type="GO" id="GO:0045732">
    <property type="term" value="P:positive regulation of protein catabolic process"/>
    <property type="evidence" value="ECO:0007669"/>
    <property type="project" value="TreeGrafter"/>
</dbReference>
<evidence type="ECO:0000313" key="3">
    <source>
        <dbReference type="Proteomes" id="UP000187495"/>
    </source>
</evidence>
<gene>
    <name evidence="2" type="ORF">SAMN02745664_101134</name>
</gene>
<dbReference type="Proteomes" id="UP000187495">
    <property type="component" value="Unassembled WGS sequence"/>
</dbReference>
<dbReference type="InterPro" id="IPR036760">
    <property type="entry name" value="SspB-like_sf"/>
</dbReference>
<proteinExistence type="predicted"/>
<name>A0A1N7DB41_9GAMM</name>
<reference evidence="3" key="1">
    <citation type="submission" date="2017-01" db="EMBL/GenBank/DDBJ databases">
        <authorList>
            <person name="Varghese N."/>
            <person name="Submissions S."/>
        </authorList>
    </citation>
    <scope>NUCLEOTIDE SEQUENCE [LARGE SCALE GENOMIC DNA]</scope>
    <source>
        <strain evidence="3">DSM 21768</strain>
    </source>
</reference>
<dbReference type="RefSeq" id="WP_076554323.1">
    <property type="nucleotide sequence ID" value="NZ_FTNU01000001.1"/>
</dbReference>
<dbReference type="Gene3D" id="2.30.30.220">
    <property type="entry name" value="SspB-like"/>
    <property type="match status" value="1"/>
</dbReference>
<protein>
    <submittedName>
        <fullName evidence="2">Stringent starvation protein B</fullName>
    </submittedName>
</protein>
<evidence type="ECO:0000256" key="1">
    <source>
        <dbReference type="SAM" id="MobiDB-lite"/>
    </source>
</evidence>
<dbReference type="PANTHER" id="PTHR37486:SF1">
    <property type="entry name" value="STRINGENT STARVATION PROTEIN B"/>
    <property type="match status" value="1"/>
</dbReference>
<organism evidence="2 3">
    <name type="scientific">Moraxella cuniculi DSM 21768</name>
    <dbReference type="NCBI Taxonomy" id="1122245"/>
    <lineage>
        <taxon>Bacteria</taxon>
        <taxon>Pseudomonadati</taxon>
        <taxon>Pseudomonadota</taxon>
        <taxon>Gammaproteobacteria</taxon>
        <taxon>Moraxellales</taxon>
        <taxon>Moraxellaceae</taxon>
        <taxon>Moraxella</taxon>
    </lineage>
</organism>
<sequence>MTPKRPYIIRAMHEWIEDNDYTAYLLVDASHAELVAPLEYAIDERLVLAISYAATQNLHIDNDAISFEARFGGVSHKLWIPMQAVMAIYPKENSEQITFFDPSEYDGYQPSPKDNDKPTDNKPTLRILD</sequence>
<dbReference type="SUPFAM" id="SSF101738">
    <property type="entry name" value="SspB-like"/>
    <property type="match status" value="1"/>
</dbReference>
<dbReference type="EMBL" id="FTNU01000001">
    <property type="protein sequence ID" value="SIR73059.1"/>
    <property type="molecule type" value="Genomic_DNA"/>
</dbReference>
<evidence type="ECO:0000313" key="2">
    <source>
        <dbReference type="EMBL" id="SIR73059.1"/>
    </source>
</evidence>
<dbReference type="InterPro" id="IPR007481">
    <property type="entry name" value="SspB"/>
</dbReference>
<feature type="region of interest" description="Disordered" evidence="1">
    <location>
        <begin position="101"/>
        <end position="129"/>
    </location>
</feature>
<dbReference type="GO" id="GO:0005829">
    <property type="term" value="C:cytosol"/>
    <property type="evidence" value="ECO:0007669"/>
    <property type="project" value="TreeGrafter"/>
</dbReference>
<dbReference type="AlphaFoldDB" id="A0A1N7DB41"/>
<dbReference type="STRING" id="34061.B0189_00955"/>